<gene>
    <name evidence="3" type="ORF">DFR29_11998</name>
</gene>
<comment type="caution">
    <text evidence="3">The sequence shown here is derived from an EMBL/GenBank/DDBJ whole genome shotgun (WGS) entry which is preliminary data.</text>
</comment>
<protein>
    <submittedName>
        <fullName evidence="3">Uncharacterized protein</fullName>
    </submittedName>
</protein>
<organism evidence="3 4">
    <name type="scientific">Tahibacter aquaticus</name>
    <dbReference type="NCBI Taxonomy" id="520092"/>
    <lineage>
        <taxon>Bacteria</taxon>
        <taxon>Pseudomonadati</taxon>
        <taxon>Pseudomonadota</taxon>
        <taxon>Gammaproteobacteria</taxon>
        <taxon>Lysobacterales</taxon>
        <taxon>Rhodanobacteraceae</taxon>
        <taxon>Tahibacter</taxon>
    </lineage>
</organism>
<dbReference type="Proteomes" id="UP000295293">
    <property type="component" value="Unassembled WGS sequence"/>
</dbReference>
<name>A0A4R6YMU1_9GAMM</name>
<evidence type="ECO:0000256" key="1">
    <source>
        <dbReference type="SAM" id="MobiDB-lite"/>
    </source>
</evidence>
<evidence type="ECO:0000313" key="4">
    <source>
        <dbReference type="Proteomes" id="UP000295293"/>
    </source>
</evidence>
<feature type="signal peptide" evidence="2">
    <location>
        <begin position="1"/>
        <end position="21"/>
    </location>
</feature>
<proteinExistence type="predicted"/>
<evidence type="ECO:0000256" key="2">
    <source>
        <dbReference type="SAM" id="SignalP"/>
    </source>
</evidence>
<keyword evidence="2" id="KW-0732">Signal</keyword>
<reference evidence="3 4" key="1">
    <citation type="submission" date="2019-03" db="EMBL/GenBank/DDBJ databases">
        <title>Genomic Encyclopedia of Type Strains, Phase IV (KMG-IV): sequencing the most valuable type-strain genomes for metagenomic binning, comparative biology and taxonomic classification.</title>
        <authorList>
            <person name="Goeker M."/>
        </authorList>
    </citation>
    <scope>NUCLEOTIDE SEQUENCE [LARGE SCALE GENOMIC DNA]</scope>
    <source>
        <strain evidence="3 4">DSM 21667</strain>
    </source>
</reference>
<evidence type="ECO:0000313" key="3">
    <source>
        <dbReference type="EMBL" id="TDR38770.1"/>
    </source>
</evidence>
<dbReference type="AlphaFoldDB" id="A0A4R6YMU1"/>
<accession>A0A4R6YMU1</accession>
<dbReference type="RefSeq" id="WP_133821309.1">
    <property type="nucleotide sequence ID" value="NZ_SNZH01000019.1"/>
</dbReference>
<feature type="region of interest" description="Disordered" evidence="1">
    <location>
        <begin position="158"/>
        <end position="182"/>
    </location>
</feature>
<dbReference type="EMBL" id="SNZH01000019">
    <property type="protein sequence ID" value="TDR38770.1"/>
    <property type="molecule type" value="Genomic_DNA"/>
</dbReference>
<feature type="chain" id="PRO_5020356170" evidence="2">
    <location>
        <begin position="22"/>
        <end position="182"/>
    </location>
</feature>
<sequence>MKFATKALFSLFATGCAGAQAASLRVRAVAGNGLVPVGLRRRADRIAVWLHAARQGKRYCRAAVLLLLAASGAAPAQVLRVVATASDTQAVVIRDDGGSLRHLAAGERLAADSRWQLSRVVGSRAVFAQLPGKSAQPLNVEAAPGDVVDLGALETQMDSARAAQSAPQPVPLLEKATTKPSR</sequence>
<keyword evidence="4" id="KW-1185">Reference proteome</keyword>